<dbReference type="InParanoid" id="A0A1V8T895"/>
<organism evidence="2 3">
    <name type="scientific">Cryoendolithus antarcticus</name>
    <dbReference type="NCBI Taxonomy" id="1507870"/>
    <lineage>
        <taxon>Eukaryota</taxon>
        <taxon>Fungi</taxon>
        <taxon>Dikarya</taxon>
        <taxon>Ascomycota</taxon>
        <taxon>Pezizomycotina</taxon>
        <taxon>Dothideomycetes</taxon>
        <taxon>Dothideomycetidae</taxon>
        <taxon>Cladosporiales</taxon>
        <taxon>Cladosporiaceae</taxon>
        <taxon>Cryoendolithus</taxon>
    </lineage>
</organism>
<evidence type="ECO:0000313" key="3">
    <source>
        <dbReference type="Proteomes" id="UP000192596"/>
    </source>
</evidence>
<comment type="caution">
    <text evidence="2">The sequence shown here is derived from an EMBL/GenBank/DDBJ whole genome shotgun (WGS) entry which is preliminary data.</text>
</comment>
<dbReference type="EMBL" id="NAJO01000014">
    <property type="protein sequence ID" value="OQO07448.1"/>
    <property type="molecule type" value="Genomic_DNA"/>
</dbReference>
<proteinExistence type="predicted"/>
<keyword evidence="3" id="KW-1185">Reference proteome</keyword>
<feature type="region of interest" description="Disordered" evidence="1">
    <location>
        <begin position="1"/>
        <end position="41"/>
    </location>
</feature>
<dbReference type="STRING" id="1507870.A0A1V8T895"/>
<evidence type="ECO:0000313" key="2">
    <source>
        <dbReference type="EMBL" id="OQO07448.1"/>
    </source>
</evidence>
<evidence type="ECO:0008006" key="4">
    <source>
        <dbReference type="Google" id="ProtNLM"/>
    </source>
</evidence>
<evidence type="ECO:0000256" key="1">
    <source>
        <dbReference type="SAM" id="MobiDB-lite"/>
    </source>
</evidence>
<protein>
    <recommendedName>
        <fullName evidence="4">C2H2-type domain-containing protein</fullName>
    </recommendedName>
</protein>
<gene>
    <name evidence="2" type="ORF">B0A48_07145</name>
</gene>
<dbReference type="AlphaFoldDB" id="A0A1V8T895"/>
<dbReference type="PANTHER" id="PTHR38167:SF1">
    <property type="entry name" value="C2H2-TYPE DOMAIN-CONTAINING PROTEIN"/>
    <property type="match status" value="1"/>
</dbReference>
<feature type="compositionally biased region" description="Low complexity" evidence="1">
    <location>
        <begin position="12"/>
        <end position="22"/>
    </location>
</feature>
<name>A0A1V8T895_9PEZI</name>
<dbReference type="PANTHER" id="PTHR38167">
    <property type="entry name" value="C2H2-TYPE DOMAIN-CONTAINING PROTEIN"/>
    <property type="match status" value="1"/>
</dbReference>
<reference evidence="3" key="1">
    <citation type="submission" date="2017-03" db="EMBL/GenBank/DDBJ databases">
        <title>Genomes of endolithic fungi from Antarctica.</title>
        <authorList>
            <person name="Coleine C."/>
            <person name="Masonjones S."/>
            <person name="Stajich J.E."/>
        </authorList>
    </citation>
    <scope>NUCLEOTIDE SEQUENCE [LARGE SCALE GENOMIC DNA]</scope>
    <source>
        <strain evidence="3">CCFEE 5527</strain>
    </source>
</reference>
<dbReference type="Proteomes" id="UP000192596">
    <property type="component" value="Unassembled WGS sequence"/>
</dbReference>
<dbReference type="OrthoDB" id="5422613at2759"/>
<accession>A0A1V8T895</accession>
<sequence length="191" mass="20895">MSRAAPEVIDIGSSDSDGASLDSEGEEMPAPVHGSPTPPPREVTLPEAIAPLSGDRVRAILTKVCATKKSSGAFVMRMLLHPINDLEPADVKNQARFQTCKHCKEEYEVGLNDAKSCRYHPGNASNSDSNSAERKRIEYDSCTWCFAKYDIDKNDQGCCKAHSGTKNVDYDSDFWVDHSDDAQGDPELCIV</sequence>